<dbReference type="InterPro" id="IPR054126">
    <property type="entry name" value="CprB_TetR_C"/>
</dbReference>
<dbReference type="Proteomes" id="UP000194218">
    <property type="component" value="Chromosome"/>
</dbReference>
<dbReference type="GO" id="GO:0003700">
    <property type="term" value="F:DNA-binding transcription factor activity"/>
    <property type="evidence" value="ECO:0007669"/>
    <property type="project" value="TreeGrafter"/>
</dbReference>
<feature type="region of interest" description="Disordered" evidence="5">
    <location>
        <begin position="297"/>
        <end position="336"/>
    </location>
</feature>
<dbReference type="SUPFAM" id="SSF46689">
    <property type="entry name" value="Homeodomain-like"/>
    <property type="match status" value="1"/>
</dbReference>
<dbReference type="SUPFAM" id="SSF48498">
    <property type="entry name" value="Tetracyclin repressor-like, C-terminal domain"/>
    <property type="match status" value="1"/>
</dbReference>
<feature type="DNA-binding region" description="H-T-H motif" evidence="4">
    <location>
        <begin position="128"/>
        <end position="147"/>
    </location>
</feature>
<reference evidence="7 8" key="1">
    <citation type="submission" date="2017-05" db="EMBL/GenBank/DDBJ databases">
        <title>Complete genome sequence of Streptomyces sp. SCSIO 03032 revealed the diverse biosynthetic pathways for its bioactive secondary metabolites.</title>
        <authorList>
            <person name="Ma L."/>
            <person name="Zhu Y."/>
            <person name="Zhang W."/>
            <person name="Zhang G."/>
            <person name="Tian X."/>
            <person name="Zhang S."/>
            <person name="Zhang C."/>
        </authorList>
    </citation>
    <scope>NUCLEOTIDE SEQUENCE [LARGE SCALE GENOMIC DNA]</scope>
    <source>
        <strain evidence="7 8">SCSIO 03032</strain>
    </source>
</reference>
<keyword evidence="3" id="KW-0804">Transcription</keyword>
<evidence type="ECO:0000313" key="8">
    <source>
        <dbReference type="Proteomes" id="UP000194218"/>
    </source>
</evidence>
<proteinExistence type="predicted"/>
<keyword evidence="2 4" id="KW-0238">DNA-binding</keyword>
<dbReference type="EMBL" id="CP021121">
    <property type="protein sequence ID" value="ARQ70550.1"/>
    <property type="molecule type" value="Genomic_DNA"/>
</dbReference>
<evidence type="ECO:0000256" key="4">
    <source>
        <dbReference type="PROSITE-ProRule" id="PRU00335"/>
    </source>
</evidence>
<evidence type="ECO:0000256" key="1">
    <source>
        <dbReference type="ARBA" id="ARBA00023015"/>
    </source>
</evidence>
<evidence type="ECO:0000256" key="2">
    <source>
        <dbReference type="ARBA" id="ARBA00023125"/>
    </source>
</evidence>
<protein>
    <recommendedName>
        <fullName evidence="6">HTH tetR-type domain-containing protein</fullName>
    </recommendedName>
</protein>
<dbReference type="InterPro" id="IPR009057">
    <property type="entry name" value="Homeodomain-like_sf"/>
</dbReference>
<dbReference type="InterPro" id="IPR001647">
    <property type="entry name" value="HTH_TetR"/>
</dbReference>
<dbReference type="InterPro" id="IPR036271">
    <property type="entry name" value="Tet_transcr_reg_TetR-rel_C_sf"/>
</dbReference>
<dbReference type="Gene3D" id="1.10.357.10">
    <property type="entry name" value="Tetracycline Repressor, domain 2"/>
    <property type="match status" value="1"/>
</dbReference>
<name>A0A1W7D1X2_9ACTN</name>
<dbReference type="InterPro" id="IPR047923">
    <property type="entry name" value="ArpA-like"/>
</dbReference>
<evidence type="ECO:0000313" key="7">
    <source>
        <dbReference type="EMBL" id="ARQ70550.1"/>
    </source>
</evidence>
<dbReference type="PROSITE" id="PS50977">
    <property type="entry name" value="HTH_TETR_2"/>
    <property type="match status" value="1"/>
</dbReference>
<dbReference type="Pfam" id="PF00440">
    <property type="entry name" value="TetR_N"/>
    <property type="match status" value="1"/>
</dbReference>
<dbReference type="PANTHER" id="PTHR30055">
    <property type="entry name" value="HTH-TYPE TRANSCRIPTIONAL REGULATOR RUTR"/>
    <property type="match status" value="1"/>
</dbReference>
<dbReference type="Pfam" id="PF21935">
    <property type="entry name" value="TetR_C_45"/>
    <property type="match status" value="1"/>
</dbReference>
<dbReference type="KEGG" id="smao:CAG99_18400"/>
<keyword evidence="1" id="KW-0805">Transcription regulation</keyword>
<dbReference type="PRINTS" id="PR00455">
    <property type="entry name" value="HTHTETR"/>
</dbReference>
<dbReference type="NCBIfam" id="NF041196">
    <property type="entry name" value="ScbR_bind_reg"/>
    <property type="match status" value="1"/>
</dbReference>
<accession>A0A1W7D1X2</accession>
<organism evidence="7 8">
    <name type="scientific">Streptomyces marincola</name>
    <dbReference type="NCBI Taxonomy" id="2878388"/>
    <lineage>
        <taxon>Bacteria</taxon>
        <taxon>Bacillati</taxon>
        <taxon>Actinomycetota</taxon>
        <taxon>Actinomycetes</taxon>
        <taxon>Kitasatosporales</taxon>
        <taxon>Streptomycetaceae</taxon>
        <taxon>Streptomyces</taxon>
    </lineage>
</organism>
<dbReference type="PANTHER" id="PTHR30055:SF234">
    <property type="entry name" value="HTH-TYPE TRANSCRIPTIONAL REGULATOR BETI"/>
    <property type="match status" value="1"/>
</dbReference>
<dbReference type="GO" id="GO:0000976">
    <property type="term" value="F:transcription cis-regulatory region binding"/>
    <property type="evidence" value="ECO:0007669"/>
    <property type="project" value="TreeGrafter"/>
</dbReference>
<keyword evidence="8" id="KW-1185">Reference proteome</keyword>
<evidence type="ECO:0000256" key="5">
    <source>
        <dbReference type="SAM" id="MobiDB-lite"/>
    </source>
</evidence>
<sequence length="336" mass="34554">MALLLSGPGGSHFAVARATSAFVAAPGKGGDPGRGILRAVGAGGARRAGCAHVPRMRGREASRGGRALLVDGTDRIASLRDMQEANSNGGFFPWRGAELQQTRARRTRRAILDAAAEIFGRQGYDGTALSDILEAAGVTKGALYFHFTSKQQVAEVLLEEEAAQWARLAATAGESDAAGLQGLIDFSFAVARLLHTSPIAHAGVRLRREVGTFDGPWGAPERACGDVVRALLRQARADGELRPGVDGDAAADVVVAAVLGAELLAERITGGPGLEQRLASIWLILLPSLAADAPPGAYQVPSAGCPPLNGAPDPPRVPGPADGPGGPGPRVRTAAE</sequence>
<evidence type="ECO:0000256" key="3">
    <source>
        <dbReference type="ARBA" id="ARBA00023163"/>
    </source>
</evidence>
<dbReference type="InterPro" id="IPR050109">
    <property type="entry name" value="HTH-type_TetR-like_transc_reg"/>
</dbReference>
<evidence type="ECO:0000259" key="6">
    <source>
        <dbReference type="PROSITE" id="PS50977"/>
    </source>
</evidence>
<dbReference type="AlphaFoldDB" id="A0A1W7D1X2"/>
<gene>
    <name evidence="7" type="ORF">CAG99_18400</name>
</gene>
<feature type="domain" description="HTH tetR-type" evidence="6">
    <location>
        <begin position="105"/>
        <end position="165"/>
    </location>
</feature>